<accession>A0A2I2GI03</accession>
<gene>
    <name evidence="1" type="ORF">P170DRAFT_507279</name>
</gene>
<keyword evidence="2" id="KW-1185">Reference proteome</keyword>
<dbReference type="EMBL" id="MSFO01000002">
    <property type="protein sequence ID" value="PLB52509.1"/>
    <property type="molecule type" value="Genomic_DNA"/>
</dbReference>
<dbReference type="Proteomes" id="UP000234275">
    <property type="component" value="Unassembled WGS sequence"/>
</dbReference>
<reference evidence="1 2" key="1">
    <citation type="submission" date="2016-12" db="EMBL/GenBank/DDBJ databases">
        <title>The genomes of Aspergillus section Nigri reveals drivers in fungal speciation.</title>
        <authorList>
            <consortium name="DOE Joint Genome Institute"/>
            <person name="Vesth T.C."/>
            <person name="Nybo J."/>
            <person name="Theobald S."/>
            <person name="Brandl J."/>
            <person name="Frisvad J.C."/>
            <person name="Nielsen K.F."/>
            <person name="Lyhne E.K."/>
            <person name="Kogle M.E."/>
            <person name="Kuo A."/>
            <person name="Riley R."/>
            <person name="Clum A."/>
            <person name="Nolan M."/>
            <person name="Lipzen A."/>
            <person name="Salamov A."/>
            <person name="Henrissat B."/>
            <person name="Wiebenga A."/>
            <person name="De Vries R.P."/>
            <person name="Grigoriev I.V."/>
            <person name="Mortensen U.H."/>
            <person name="Andersen M.R."/>
            <person name="Baker S.E."/>
        </authorList>
    </citation>
    <scope>NUCLEOTIDE SEQUENCE [LARGE SCALE GENOMIC DNA]</scope>
    <source>
        <strain evidence="1 2">IBT 23096</strain>
    </source>
</reference>
<dbReference type="OrthoDB" id="2740448at2759"/>
<dbReference type="RefSeq" id="XP_024707811.1">
    <property type="nucleotide sequence ID" value="XM_024854469.1"/>
</dbReference>
<organism evidence="1 2">
    <name type="scientific">Aspergillus steynii IBT 23096</name>
    <dbReference type="NCBI Taxonomy" id="1392250"/>
    <lineage>
        <taxon>Eukaryota</taxon>
        <taxon>Fungi</taxon>
        <taxon>Dikarya</taxon>
        <taxon>Ascomycota</taxon>
        <taxon>Pezizomycotina</taxon>
        <taxon>Eurotiomycetes</taxon>
        <taxon>Eurotiomycetidae</taxon>
        <taxon>Eurotiales</taxon>
        <taxon>Aspergillaceae</taxon>
        <taxon>Aspergillus</taxon>
        <taxon>Aspergillus subgen. Circumdati</taxon>
    </lineage>
</organism>
<proteinExistence type="predicted"/>
<dbReference type="VEuPathDB" id="FungiDB:P170DRAFT_507279"/>
<protein>
    <submittedName>
        <fullName evidence="1">Uncharacterized protein</fullName>
    </submittedName>
</protein>
<dbReference type="AlphaFoldDB" id="A0A2I2GI03"/>
<comment type="caution">
    <text evidence="1">The sequence shown here is derived from an EMBL/GenBank/DDBJ whole genome shotgun (WGS) entry which is preliminary data.</text>
</comment>
<name>A0A2I2GI03_9EURO</name>
<dbReference type="STRING" id="1392250.A0A2I2GI03"/>
<evidence type="ECO:0000313" key="1">
    <source>
        <dbReference type="EMBL" id="PLB52509.1"/>
    </source>
</evidence>
<dbReference type="GeneID" id="36562175"/>
<evidence type="ECO:0000313" key="2">
    <source>
        <dbReference type="Proteomes" id="UP000234275"/>
    </source>
</evidence>
<sequence>MADLHRPNSAVAADAPAEKDTAKQFSIPDLQDNSIYPTLWYRIHILLFDLENFKERTDASERLERVNDISYLGEPYFSSKESSAIKNTTMNGRALSNIIQDNLEERLQRRIKKRVDSGDYRVCAAHDLAPILATALGIDLKQLRKDEEFTDIVEKNGLNWDGKWNGLAKRSFALKKTKKHRR</sequence>